<dbReference type="KEGG" id="atq:GH723_11475"/>
<comment type="cofactor">
    <cofactor evidence="1">
        <name>FMN</name>
        <dbReference type="ChEBI" id="CHEBI:58210"/>
    </cofactor>
</comment>
<dbReference type="Gene3D" id="3.20.20.70">
    <property type="entry name" value="Aldolase class I"/>
    <property type="match status" value="1"/>
</dbReference>
<comment type="pathway">
    <text evidence="2">Pyrimidine metabolism; UMP biosynthesis via de novo pathway.</text>
</comment>
<keyword evidence="9" id="KW-1185">Reference proteome</keyword>
<dbReference type="NCBIfam" id="NF005741">
    <property type="entry name" value="PRK07565.1"/>
    <property type="match status" value="1"/>
</dbReference>
<dbReference type="InterPro" id="IPR013785">
    <property type="entry name" value="Aldolase_TIM"/>
</dbReference>
<keyword evidence="3" id="KW-0285">Flavoprotein</keyword>
<accession>A0A5Q2RMM3</accession>
<dbReference type="AlphaFoldDB" id="A0A5Q2RMM3"/>
<dbReference type="Pfam" id="PF01180">
    <property type="entry name" value="DHO_dh"/>
    <property type="match status" value="1"/>
</dbReference>
<name>A0A5Q2RMM3_9ACTN</name>
<evidence type="ECO:0000256" key="3">
    <source>
        <dbReference type="ARBA" id="ARBA00022630"/>
    </source>
</evidence>
<evidence type="ECO:0000313" key="8">
    <source>
        <dbReference type="EMBL" id="QGG95666.1"/>
    </source>
</evidence>
<keyword evidence="5" id="KW-0665">Pyrimidine biosynthesis</keyword>
<dbReference type="UniPathway" id="UPA00070"/>
<dbReference type="SUPFAM" id="SSF51395">
    <property type="entry name" value="FMN-linked oxidoreductases"/>
    <property type="match status" value="1"/>
</dbReference>
<evidence type="ECO:0000313" key="9">
    <source>
        <dbReference type="Proteomes" id="UP000334019"/>
    </source>
</evidence>
<gene>
    <name evidence="8" type="ORF">GH723_11475</name>
</gene>
<dbReference type="PANTHER" id="PTHR48109">
    <property type="entry name" value="DIHYDROOROTATE DEHYDROGENASE (QUINONE), MITOCHONDRIAL-RELATED"/>
    <property type="match status" value="1"/>
</dbReference>
<sequence length="344" mass="37044">MDLTTRYLGLDLRTPIVASASPLNGHVDSALQVEAAGAAAIVMPSLFEEEIVHEEVELTRALEAGSEHFAEALDYFPDVDDAYMTTTDRYLATLESLAARCEVPVIASLNATSPGGWTWHASLLERAGAAALELNLYHLAADPTLDATAMEHRDLQIVEAVRTAVSIPVAVKLSPHYSAMANFAARVVDAGADGLVLFNRFYQPDLDLESLEVVNRVELSHPGEMRLPLRWMAILRPQLGPDVSLALTTGVHSGTDVVKALMSGADVAMLTSALLRNGASHLRTVESQLVAWLEDHEYESTDQLRGSATTATSGDAAAFERTNYVQVLHSWAAPHHLTPSSPSS</sequence>
<organism evidence="8 9">
    <name type="scientific">Actinomarinicola tropica</name>
    <dbReference type="NCBI Taxonomy" id="2789776"/>
    <lineage>
        <taxon>Bacteria</taxon>
        <taxon>Bacillati</taxon>
        <taxon>Actinomycetota</taxon>
        <taxon>Acidimicrobiia</taxon>
        <taxon>Acidimicrobiales</taxon>
        <taxon>Iamiaceae</taxon>
        <taxon>Actinomarinicola</taxon>
    </lineage>
</organism>
<proteinExistence type="predicted"/>
<dbReference type="InterPro" id="IPR050074">
    <property type="entry name" value="DHO_dehydrogenase"/>
</dbReference>
<keyword evidence="4" id="KW-0288">FMN</keyword>
<dbReference type="GO" id="GO:0044205">
    <property type="term" value="P:'de novo' UMP biosynthetic process"/>
    <property type="evidence" value="ECO:0007669"/>
    <property type="project" value="UniProtKB-UniPathway"/>
</dbReference>
<feature type="domain" description="Dihydroorotate dehydrogenase catalytic" evidence="7">
    <location>
        <begin position="102"/>
        <end position="291"/>
    </location>
</feature>
<dbReference type="InterPro" id="IPR012135">
    <property type="entry name" value="Dihydroorotate_DH_1_2"/>
</dbReference>
<evidence type="ECO:0000256" key="1">
    <source>
        <dbReference type="ARBA" id="ARBA00001917"/>
    </source>
</evidence>
<dbReference type="InterPro" id="IPR005720">
    <property type="entry name" value="Dihydroorotate_DH_cat"/>
</dbReference>
<dbReference type="GO" id="GO:0005737">
    <property type="term" value="C:cytoplasm"/>
    <property type="evidence" value="ECO:0007669"/>
    <property type="project" value="InterPro"/>
</dbReference>
<dbReference type="GO" id="GO:0004152">
    <property type="term" value="F:dihydroorotate dehydrogenase activity"/>
    <property type="evidence" value="ECO:0007669"/>
    <property type="project" value="InterPro"/>
</dbReference>
<evidence type="ECO:0000259" key="7">
    <source>
        <dbReference type="Pfam" id="PF01180"/>
    </source>
</evidence>
<evidence type="ECO:0000256" key="2">
    <source>
        <dbReference type="ARBA" id="ARBA00004725"/>
    </source>
</evidence>
<dbReference type="PIRSF" id="PIRSF000164">
    <property type="entry name" value="DHO_oxidase"/>
    <property type="match status" value="1"/>
</dbReference>
<reference evidence="8 9" key="1">
    <citation type="submission" date="2019-11" db="EMBL/GenBank/DDBJ databases">
        <authorList>
            <person name="He Y."/>
        </authorList>
    </citation>
    <scope>NUCLEOTIDE SEQUENCE [LARGE SCALE GENOMIC DNA]</scope>
    <source>
        <strain evidence="8 9">SCSIO 58843</strain>
    </source>
</reference>
<evidence type="ECO:0000256" key="6">
    <source>
        <dbReference type="ARBA" id="ARBA00023002"/>
    </source>
</evidence>
<dbReference type="PANTHER" id="PTHR48109:SF3">
    <property type="entry name" value="SLL0744 PROTEIN"/>
    <property type="match status" value="1"/>
</dbReference>
<dbReference type="GO" id="GO:0006207">
    <property type="term" value="P:'de novo' pyrimidine nucleobase biosynthetic process"/>
    <property type="evidence" value="ECO:0007669"/>
    <property type="project" value="TreeGrafter"/>
</dbReference>
<dbReference type="RefSeq" id="WP_153759772.1">
    <property type="nucleotide sequence ID" value="NZ_CP045851.1"/>
</dbReference>
<protein>
    <submittedName>
        <fullName evidence="8">Dihydroorotate dehydrogenase-like protein</fullName>
    </submittedName>
</protein>
<evidence type="ECO:0000256" key="5">
    <source>
        <dbReference type="ARBA" id="ARBA00022975"/>
    </source>
</evidence>
<keyword evidence="6" id="KW-0560">Oxidoreductase</keyword>
<dbReference type="EMBL" id="CP045851">
    <property type="protein sequence ID" value="QGG95666.1"/>
    <property type="molecule type" value="Genomic_DNA"/>
</dbReference>
<evidence type="ECO:0000256" key="4">
    <source>
        <dbReference type="ARBA" id="ARBA00022643"/>
    </source>
</evidence>
<dbReference type="Proteomes" id="UP000334019">
    <property type="component" value="Chromosome"/>
</dbReference>